<name>A0A0G0W9N2_UNCC2</name>
<dbReference type="Pfam" id="PF03477">
    <property type="entry name" value="ATP-cone"/>
    <property type="match status" value="1"/>
</dbReference>
<dbReference type="NCBIfam" id="NF006126">
    <property type="entry name" value="PRK08270.1"/>
    <property type="match status" value="1"/>
</dbReference>
<dbReference type="NCBIfam" id="TIGR02487">
    <property type="entry name" value="NrdD"/>
    <property type="match status" value="1"/>
</dbReference>
<evidence type="ECO:0000313" key="5">
    <source>
        <dbReference type="EMBL" id="KKS09660.1"/>
    </source>
</evidence>
<dbReference type="SUPFAM" id="SSF51998">
    <property type="entry name" value="PFL-like glycyl radical enzymes"/>
    <property type="match status" value="1"/>
</dbReference>
<dbReference type="Gene3D" id="3.20.70.20">
    <property type="match status" value="1"/>
</dbReference>
<reference evidence="5 6" key="1">
    <citation type="journal article" date="2015" name="Nature">
        <title>rRNA introns, odd ribosomes, and small enigmatic genomes across a large radiation of phyla.</title>
        <authorList>
            <person name="Brown C.T."/>
            <person name="Hug L.A."/>
            <person name="Thomas B.C."/>
            <person name="Sharon I."/>
            <person name="Castelle C.J."/>
            <person name="Singh A."/>
            <person name="Wilkins M.J."/>
            <person name="Williams K.H."/>
            <person name="Banfield J.F."/>
        </authorList>
    </citation>
    <scope>NUCLEOTIDE SEQUENCE [LARGE SCALE GENOMIC DNA]</scope>
</reference>
<dbReference type="PANTHER" id="PTHR21075:SF0">
    <property type="entry name" value="ANAEROBIC RIBONUCLEOSIDE-TRIPHOSPHATE REDUCTASE"/>
    <property type="match status" value="1"/>
</dbReference>
<comment type="caution">
    <text evidence="5">The sequence shown here is derived from an EMBL/GenBank/DDBJ whole genome shotgun (WGS) entry which is preliminary data.</text>
</comment>
<evidence type="ECO:0000256" key="2">
    <source>
        <dbReference type="ARBA" id="ARBA00022840"/>
    </source>
</evidence>
<keyword evidence="1 3" id="KW-0547">Nucleotide-binding</keyword>
<keyword evidence="2 3" id="KW-0067">ATP-binding</keyword>
<dbReference type="GO" id="GO:0004748">
    <property type="term" value="F:ribonucleoside-diphosphate reductase activity, thioredoxin disulfide as acceptor"/>
    <property type="evidence" value="ECO:0007669"/>
    <property type="project" value="TreeGrafter"/>
</dbReference>
<dbReference type="Proteomes" id="UP000033869">
    <property type="component" value="Unassembled WGS sequence"/>
</dbReference>
<dbReference type="GO" id="GO:0008998">
    <property type="term" value="F:ribonucleoside-triphosphate reductase (thioredoxin) activity"/>
    <property type="evidence" value="ECO:0007669"/>
    <property type="project" value="InterPro"/>
</dbReference>
<dbReference type="GO" id="GO:0031250">
    <property type="term" value="C:anaerobic ribonucleoside-triphosphate reductase complex"/>
    <property type="evidence" value="ECO:0007669"/>
    <property type="project" value="TreeGrafter"/>
</dbReference>
<dbReference type="PROSITE" id="PS51161">
    <property type="entry name" value="ATP_CONE"/>
    <property type="match status" value="1"/>
</dbReference>
<dbReference type="GO" id="GO:0009265">
    <property type="term" value="P:2'-deoxyribonucleotide biosynthetic process"/>
    <property type="evidence" value="ECO:0007669"/>
    <property type="project" value="TreeGrafter"/>
</dbReference>
<evidence type="ECO:0000256" key="1">
    <source>
        <dbReference type="ARBA" id="ARBA00022741"/>
    </source>
</evidence>
<dbReference type="InterPro" id="IPR012833">
    <property type="entry name" value="NrdD"/>
</dbReference>
<dbReference type="AlphaFoldDB" id="A0A0G0W9N2"/>
<protein>
    <submittedName>
        <fullName evidence="5">Anaerobic ribonucleoside-triphosphate reductase</fullName>
    </submittedName>
</protein>
<dbReference type="PATRIC" id="fig|1618344.3.peg.67"/>
<accession>A0A0G0W9N2</accession>
<dbReference type="EMBL" id="LCBL01000001">
    <property type="protein sequence ID" value="KKS09660.1"/>
    <property type="molecule type" value="Genomic_DNA"/>
</dbReference>
<dbReference type="GO" id="GO:0006260">
    <property type="term" value="P:DNA replication"/>
    <property type="evidence" value="ECO:0007669"/>
    <property type="project" value="InterPro"/>
</dbReference>
<dbReference type="InterPro" id="IPR005144">
    <property type="entry name" value="ATP-cone_dom"/>
</dbReference>
<dbReference type="PANTHER" id="PTHR21075">
    <property type="entry name" value="ANAEROBIC RIBONUCLEOSIDE-TRIPHOSPHATE REDUCTASE"/>
    <property type="match status" value="1"/>
</dbReference>
<feature type="domain" description="ATP-cone" evidence="4">
    <location>
        <begin position="25"/>
        <end position="117"/>
    </location>
</feature>
<organism evidence="5 6">
    <name type="scientific">candidate division CPR2 bacterium GW2011_GWC1_41_48</name>
    <dbReference type="NCBI Taxonomy" id="1618344"/>
    <lineage>
        <taxon>Bacteria</taxon>
        <taxon>Bacteria division CPR2</taxon>
    </lineage>
</organism>
<evidence type="ECO:0000256" key="3">
    <source>
        <dbReference type="PROSITE-ProRule" id="PRU00492"/>
    </source>
</evidence>
<evidence type="ECO:0000259" key="4">
    <source>
        <dbReference type="PROSITE" id="PS51161"/>
    </source>
</evidence>
<dbReference type="CDD" id="cd01675">
    <property type="entry name" value="RNR_III"/>
    <property type="match status" value="1"/>
</dbReference>
<sequence>MKENADMEQAQLNLGKKVLEKKPFTHIIKRNGDLVRFENVKITNAILKAGAATGELNEKLAKKLSDKAVNLLIRKFENNPPTVEQIQDVVEHILIDSIFEETAKAYIHYRRKRAEAREVTKLLDPQAIMEGYLNETDWRVKENSNMSYSLQGLNNYISTAVTTKYWLEKMYPENIKKAHIDGDYHIHDLYILAAYCSGWDLKDLLLSGFGGVRGKIESGPAKHLRVALGQIVNFFYTLQGEVAGAVAFSNFDTYLAPFVRYDKLAYKDVKQCLQEFVFNINVPTRVGFQTPFTNITMDVKPSKLIGEENVIIGGKPQKEKYKEFQKEMDLINKAFAEVMMEGDAKGRVFTFPIPTYNITKDFNWDNPVLDPVWEMSAKYGIPYFSNFINSDMDPDDARSMCCRLRIDNTELRKRGGGLFGANPLTGSVGVVTINLARVGYLSENKKEFLERVGTLADLAHESLIIKRKAVEKFTLEGLYPYAKVYLDSVYKRYGKYWQNHFSTIGVLGMNEAMLNFRGKGLGDEESRSFALEVMDFLNDKMLRYQKETGNLYNLEATPGEGTTYRFARLDKKKYADIMVANEDAFREGAEPYYTNSSWHPVNFTNDIFELLDKQDDFQTKYTGGTVLHNYIGERINNVNSFKKLVKTIAENYKLPYFTITPTFSVCPKHGYLAGEHHFCPICDEEIGYREQLTLEIPTESKTQSKLNVKQKIKA</sequence>
<dbReference type="Pfam" id="PF13597">
    <property type="entry name" value="NRDD"/>
    <property type="match status" value="1"/>
</dbReference>
<dbReference type="GO" id="GO:0005524">
    <property type="term" value="F:ATP binding"/>
    <property type="evidence" value="ECO:0007669"/>
    <property type="project" value="UniProtKB-UniRule"/>
</dbReference>
<proteinExistence type="predicted"/>
<evidence type="ECO:0000313" key="6">
    <source>
        <dbReference type="Proteomes" id="UP000033869"/>
    </source>
</evidence>
<gene>
    <name evidence="5" type="ORF">UU65_C0001G0065</name>
</gene>